<keyword evidence="2" id="KW-0067">ATP-binding</keyword>
<evidence type="ECO:0000256" key="1">
    <source>
        <dbReference type="ARBA" id="ARBA00022741"/>
    </source>
</evidence>
<keyword evidence="1" id="KW-0547">Nucleotide-binding</keyword>
<dbReference type="SUPFAM" id="SSF56801">
    <property type="entry name" value="Acetyl-CoA synthetase-like"/>
    <property type="match status" value="1"/>
</dbReference>
<dbReference type="Proteomes" id="UP000179807">
    <property type="component" value="Unassembled WGS sequence"/>
</dbReference>
<feature type="transmembrane region" description="Helical" evidence="4">
    <location>
        <begin position="12"/>
        <end position="36"/>
    </location>
</feature>
<sequence>MKINVFPGCVLLFVYIYIFILFVWNCTLSFIQLRFINFHSKIKKNHNKKFHYLNMGGVQSIEVEPKSIIIDEPYGEDEGPVYRNIHCFVENGGKHIATFRGQPESRTVIDILKTSSVKYGSLDCVGEREVLPDGSVGDYKYISYKQFYDRCLAFGRGLLELGLNRGDKIGIYSSNSMWWQTAAFGAYSVGLTIVPVYDSLGKDASKYIVNHAEVKVVLSSTFKYPLSVQLVEECPILTHIIVMNETIPTTPEITSNVTVLTCNDVLQKGQSLNTPNNFSGPDDVAVIMYTSGSTGTPKGCVLTQSNVVAGACGLGTVNMSSSPSDTFLSFLPLAHIYAMAVELMMYATGARVAFARGPVKYLIDDLNAMKPTIMIAVPRVLNRVYDMMQKEISKLSGPLQTIIRKAIVNKAENVRINRPHSLLLDGILFAKFRAALGGRLRLIVNGGAPILKEVHSFLCATVTPNILQGYGLTEVSAGLGVQELPPFNPLTVGPSSPACDIKLRRVEGADYDPRGNPPTGELLVRGPIVFREYYKQPELTKEVLVDGWFATGDVVKITPEGQMLIIDRAKQLVKLSQGEYLSLTTLTENYSMADIVSFVYVYADSHHDQPIAVVFPKQEKIQEWTARGITDIKNSEIVKEEIVNSLDKIHKLMGMRGFERITSVVVETEEPTIENGLLTPSQKPQYASFKRRFNDSLDAVYRQIEEKKRKEEEEKAKKENTSPQ</sequence>
<dbReference type="InterPro" id="IPR000873">
    <property type="entry name" value="AMP-dep_synth/lig_dom"/>
</dbReference>
<protein>
    <submittedName>
        <fullName evidence="6">AMP-binding enzyme family protein</fullName>
    </submittedName>
</protein>
<keyword evidence="4" id="KW-0472">Membrane</keyword>
<evidence type="ECO:0000256" key="4">
    <source>
        <dbReference type="SAM" id="Phobius"/>
    </source>
</evidence>
<proteinExistence type="predicted"/>
<accession>A0A1J4L055</accession>
<comment type="caution">
    <text evidence="6">The sequence shown here is derived from an EMBL/GenBank/DDBJ whole genome shotgun (WGS) entry which is preliminary data.</text>
</comment>
<dbReference type="Gene3D" id="3.40.50.12780">
    <property type="entry name" value="N-terminal domain of ligase-like"/>
    <property type="match status" value="1"/>
</dbReference>
<evidence type="ECO:0000313" key="6">
    <source>
        <dbReference type="EMBL" id="OHT16889.1"/>
    </source>
</evidence>
<dbReference type="PANTHER" id="PTHR43272">
    <property type="entry name" value="LONG-CHAIN-FATTY-ACID--COA LIGASE"/>
    <property type="match status" value="1"/>
</dbReference>
<name>A0A1J4L055_9EUKA</name>
<evidence type="ECO:0000313" key="7">
    <source>
        <dbReference type="Proteomes" id="UP000179807"/>
    </source>
</evidence>
<organism evidence="6 7">
    <name type="scientific">Tritrichomonas foetus</name>
    <dbReference type="NCBI Taxonomy" id="1144522"/>
    <lineage>
        <taxon>Eukaryota</taxon>
        <taxon>Metamonada</taxon>
        <taxon>Parabasalia</taxon>
        <taxon>Tritrichomonadida</taxon>
        <taxon>Tritrichomonadidae</taxon>
        <taxon>Tritrichomonas</taxon>
    </lineage>
</organism>
<dbReference type="RefSeq" id="XP_068370025.1">
    <property type="nucleotide sequence ID" value="XM_068513790.1"/>
</dbReference>
<keyword evidence="7" id="KW-1185">Reference proteome</keyword>
<dbReference type="GeneID" id="94848494"/>
<dbReference type="InterPro" id="IPR042099">
    <property type="entry name" value="ANL_N_sf"/>
</dbReference>
<dbReference type="PANTHER" id="PTHR43272:SF33">
    <property type="entry name" value="AMP-BINDING DOMAIN-CONTAINING PROTEIN-RELATED"/>
    <property type="match status" value="1"/>
</dbReference>
<dbReference type="InterPro" id="IPR020845">
    <property type="entry name" value="AMP-binding_CS"/>
</dbReference>
<dbReference type="GO" id="GO:0016020">
    <property type="term" value="C:membrane"/>
    <property type="evidence" value="ECO:0007669"/>
    <property type="project" value="TreeGrafter"/>
</dbReference>
<dbReference type="AlphaFoldDB" id="A0A1J4L055"/>
<evidence type="ECO:0000256" key="3">
    <source>
        <dbReference type="SAM" id="Coils"/>
    </source>
</evidence>
<dbReference type="PROSITE" id="PS00455">
    <property type="entry name" value="AMP_BINDING"/>
    <property type="match status" value="1"/>
</dbReference>
<dbReference type="GO" id="GO:0004467">
    <property type="term" value="F:long-chain fatty acid-CoA ligase activity"/>
    <property type="evidence" value="ECO:0007669"/>
    <property type="project" value="TreeGrafter"/>
</dbReference>
<evidence type="ECO:0000259" key="5">
    <source>
        <dbReference type="Pfam" id="PF00501"/>
    </source>
</evidence>
<keyword evidence="3" id="KW-0175">Coiled coil</keyword>
<evidence type="ECO:0000256" key="2">
    <source>
        <dbReference type="ARBA" id="ARBA00022840"/>
    </source>
</evidence>
<dbReference type="OrthoDB" id="1700726at2759"/>
<dbReference type="VEuPathDB" id="TrichDB:TRFO_41471"/>
<feature type="coiled-coil region" evidence="3">
    <location>
        <begin position="694"/>
        <end position="722"/>
    </location>
</feature>
<keyword evidence="4" id="KW-0812">Transmembrane</keyword>
<feature type="domain" description="AMP-dependent synthetase/ligase" evidence="5">
    <location>
        <begin position="133"/>
        <end position="534"/>
    </location>
</feature>
<dbReference type="Pfam" id="PF00501">
    <property type="entry name" value="AMP-binding"/>
    <property type="match status" value="1"/>
</dbReference>
<dbReference type="EMBL" id="MLAK01000060">
    <property type="protein sequence ID" value="OHT16889.1"/>
    <property type="molecule type" value="Genomic_DNA"/>
</dbReference>
<dbReference type="GO" id="GO:0005524">
    <property type="term" value="F:ATP binding"/>
    <property type="evidence" value="ECO:0007669"/>
    <property type="project" value="UniProtKB-KW"/>
</dbReference>
<dbReference type="GO" id="GO:0005783">
    <property type="term" value="C:endoplasmic reticulum"/>
    <property type="evidence" value="ECO:0007669"/>
    <property type="project" value="TreeGrafter"/>
</dbReference>
<gene>
    <name evidence="6" type="ORF">TRFO_41471</name>
</gene>
<reference evidence="6" key="1">
    <citation type="submission" date="2016-10" db="EMBL/GenBank/DDBJ databases">
        <authorList>
            <person name="Benchimol M."/>
            <person name="Almeida L.G."/>
            <person name="Vasconcelos A.T."/>
            <person name="Perreira-Neves A."/>
            <person name="Rosa I.A."/>
            <person name="Tasca T."/>
            <person name="Bogo M.R."/>
            <person name="de Souza W."/>
        </authorList>
    </citation>
    <scope>NUCLEOTIDE SEQUENCE [LARGE SCALE GENOMIC DNA]</scope>
    <source>
        <strain evidence="6">K</strain>
    </source>
</reference>
<keyword evidence="4" id="KW-1133">Transmembrane helix</keyword>